<feature type="binding site" evidence="13">
    <location>
        <position position="193"/>
    </location>
    <ligand>
        <name>S-adenosyl-L-methionine</name>
        <dbReference type="ChEBI" id="CHEBI:59789"/>
    </ligand>
</feature>
<evidence type="ECO:0000313" key="16">
    <source>
        <dbReference type="Proteomes" id="UP000005273"/>
    </source>
</evidence>
<dbReference type="InterPro" id="IPR006638">
    <property type="entry name" value="Elp3/MiaA/NifB-like_rSAM"/>
</dbReference>
<keyword evidence="6 13" id="KW-0808">Transferase</keyword>
<dbReference type="InterPro" id="IPR013785">
    <property type="entry name" value="Aldolase_TIM"/>
</dbReference>
<keyword evidence="3 13" id="KW-0963">Cytoplasm</keyword>
<evidence type="ECO:0000256" key="8">
    <source>
        <dbReference type="ARBA" id="ARBA00022694"/>
    </source>
</evidence>
<dbReference type="CDD" id="cd01335">
    <property type="entry name" value="Radical_SAM"/>
    <property type="match status" value="1"/>
</dbReference>
<dbReference type="GO" id="GO:0070475">
    <property type="term" value="P:rRNA base methylation"/>
    <property type="evidence" value="ECO:0007669"/>
    <property type="project" value="UniProtKB-UniRule"/>
</dbReference>
<comment type="miscellaneous">
    <text evidence="13">Reaction proceeds by a ping-pong mechanism involving intermediate methylation of a conserved cysteine residue.</text>
</comment>
<sequence>MEELVMGLELDYDQWTETLTGKFGLQRYRADQICQWIYQKKIFDFQEMTNLSKELRGKLADAVMVAPPILTREETSKDGTKKYLWQFHDGERVESVLLSQEGRLTACLSTQVGCPLACTFCASGEGGFVRDLSGGEIVGQFLAMEKLAGRDIDNVVYMGMGEPFLNQESVFKSIKILNEPKMRGLGIRRITISTAGIVPGILALAEAQMPVKLSVSLHAPNDRLRSKLMPINKKYPLASLLEALRRYQSATNDRVTFEYLMLEGVNDLPEYAYELAALLKGLSFYINLIPYNQVEGSKYKRSSAGRIKAFSNILSQLNIEHEIRRERGSDINAACGQLKRISA</sequence>
<dbReference type="GO" id="GO:0046872">
    <property type="term" value="F:metal ion binding"/>
    <property type="evidence" value="ECO:0007669"/>
    <property type="project" value="UniProtKB-KW"/>
</dbReference>
<keyword evidence="10 13" id="KW-0408">Iron</keyword>
<dbReference type="PIRSF" id="PIRSF006004">
    <property type="entry name" value="CHP00048"/>
    <property type="match status" value="1"/>
</dbReference>
<dbReference type="SFLD" id="SFLDG01062">
    <property type="entry name" value="methyltransferase_(Class_A)"/>
    <property type="match status" value="1"/>
</dbReference>
<evidence type="ECO:0000259" key="14">
    <source>
        <dbReference type="PROSITE" id="PS51918"/>
    </source>
</evidence>
<keyword evidence="5 13" id="KW-0489">Methyltransferase</keyword>
<dbReference type="EC" id="2.1.1.192" evidence="13"/>
<dbReference type="InterPro" id="IPR027492">
    <property type="entry name" value="RNA_MTrfase_RlmN"/>
</dbReference>
<dbReference type="InterPro" id="IPR004383">
    <property type="entry name" value="rRNA_lsu_MTrfase_RlmN/Cfr"/>
</dbReference>
<feature type="binding site" evidence="13">
    <location>
        <position position="114"/>
    </location>
    <ligand>
        <name>[4Fe-4S] cluster</name>
        <dbReference type="ChEBI" id="CHEBI:49883"/>
        <note>4Fe-4S-S-AdoMet</note>
    </ligand>
</feature>
<dbReference type="SFLD" id="SFLDS00029">
    <property type="entry name" value="Radical_SAM"/>
    <property type="match status" value="1"/>
</dbReference>
<feature type="active site" description="Proton acceptor" evidence="13">
    <location>
        <position position="94"/>
    </location>
</feature>
<keyword evidence="16" id="KW-1185">Reference proteome</keyword>
<evidence type="ECO:0000256" key="11">
    <source>
        <dbReference type="ARBA" id="ARBA00023014"/>
    </source>
</evidence>
<dbReference type="GO" id="GO:0005737">
    <property type="term" value="C:cytoplasm"/>
    <property type="evidence" value="ECO:0007669"/>
    <property type="project" value="UniProtKB-SubCell"/>
</dbReference>
<dbReference type="SUPFAM" id="SSF102114">
    <property type="entry name" value="Radical SAM enzymes"/>
    <property type="match status" value="1"/>
</dbReference>
<dbReference type="Pfam" id="PF04055">
    <property type="entry name" value="Radical_SAM"/>
    <property type="match status" value="1"/>
</dbReference>
<dbReference type="OrthoDB" id="9793973at2"/>
<evidence type="ECO:0000256" key="7">
    <source>
        <dbReference type="ARBA" id="ARBA00022691"/>
    </source>
</evidence>
<dbReference type="RefSeq" id="WP_009200637.1">
    <property type="nucleotide sequence ID" value="NZ_ACJX03000001.1"/>
</dbReference>
<feature type="binding site" evidence="13">
    <location>
        <position position="118"/>
    </location>
    <ligand>
        <name>[4Fe-4S] cluster</name>
        <dbReference type="ChEBI" id="CHEBI:49883"/>
        <note>4Fe-4S-S-AdoMet</note>
    </ligand>
</feature>
<evidence type="ECO:0000256" key="1">
    <source>
        <dbReference type="ARBA" id="ARBA00004496"/>
    </source>
</evidence>
<evidence type="ECO:0000256" key="9">
    <source>
        <dbReference type="ARBA" id="ARBA00022723"/>
    </source>
</evidence>
<dbReference type="EMBL" id="ACJX03000001">
    <property type="protein sequence ID" value="KRT34482.1"/>
    <property type="molecule type" value="Genomic_DNA"/>
</dbReference>
<dbReference type="GO" id="GO:0002935">
    <property type="term" value="F:tRNA (adenine(37)-C2)-methyltransferase activity"/>
    <property type="evidence" value="ECO:0007669"/>
    <property type="project" value="UniProtKB-UniRule"/>
</dbReference>
<comment type="cofactor">
    <cofactor evidence="13">
        <name>[4Fe-4S] cluster</name>
        <dbReference type="ChEBI" id="CHEBI:49883"/>
    </cofactor>
    <text evidence="13">Binds 1 [4Fe-4S] cluster. The cluster is coordinated with 3 cysteines and an exchangeable S-adenosyl-L-methionine.</text>
</comment>
<dbReference type="PROSITE" id="PS51918">
    <property type="entry name" value="RADICAL_SAM"/>
    <property type="match status" value="1"/>
</dbReference>
<dbReference type="SMART" id="SM00729">
    <property type="entry name" value="Elp3"/>
    <property type="match status" value="1"/>
</dbReference>
<comment type="subcellular location">
    <subcellularLocation>
        <location evidence="1 13">Cytoplasm</location>
    </subcellularLocation>
</comment>
<comment type="catalytic activity">
    <reaction evidence="13">
        <text>adenosine(37) in tRNA + 2 reduced [2Fe-2S]-[ferredoxin] + 2 S-adenosyl-L-methionine = 2-methyladenosine(37) in tRNA + 5'-deoxyadenosine + L-methionine + 2 oxidized [2Fe-2S]-[ferredoxin] + S-adenosyl-L-homocysteine</text>
        <dbReference type="Rhea" id="RHEA:43332"/>
        <dbReference type="Rhea" id="RHEA-COMP:10000"/>
        <dbReference type="Rhea" id="RHEA-COMP:10001"/>
        <dbReference type="Rhea" id="RHEA-COMP:10162"/>
        <dbReference type="Rhea" id="RHEA-COMP:10485"/>
        <dbReference type="ChEBI" id="CHEBI:17319"/>
        <dbReference type="ChEBI" id="CHEBI:33737"/>
        <dbReference type="ChEBI" id="CHEBI:33738"/>
        <dbReference type="ChEBI" id="CHEBI:57844"/>
        <dbReference type="ChEBI" id="CHEBI:57856"/>
        <dbReference type="ChEBI" id="CHEBI:59789"/>
        <dbReference type="ChEBI" id="CHEBI:74411"/>
        <dbReference type="ChEBI" id="CHEBI:74497"/>
        <dbReference type="EC" id="2.1.1.192"/>
    </reaction>
</comment>
<evidence type="ECO:0000256" key="6">
    <source>
        <dbReference type="ARBA" id="ARBA00022679"/>
    </source>
</evidence>
<evidence type="ECO:0000256" key="2">
    <source>
        <dbReference type="ARBA" id="ARBA00022485"/>
    </source>
</evidence>
<dbReference type="GO" id="GO:0030488">
    <property type="term" value="P:tRNA methylation"/>
    <property type="evidence" value="ECO:0007669"/>
    <property type="project" value="UniProtKB-UniRule"/>
</dbReference>
<comment type="catalytic activity">
    <reaction evidence="13">
        <text>adenosine(2503) in 23S rRNA + 2 reduced [2Fe-2S]-[ferredoxin] + 2 S-adenosyl-L-methionine = 2-methyladenosine(2503) in 23S rRNA + 5'-deoxyadenosine + L-methionine + 2 oxidized [2Fe-2S]-[ferredoxin] + S-adenosyl-L-homocysteine</text>
        <dbReference type="Rhea" id="RHEA:42916"/>
        <dbReference type="Rhea" id="RHEA-COMP:10000"/>
        <dbReference type="Rhea" id="RHEA-COMP:10001"/>
        <dbReference type="Rhea" id="RHEA-COMP:10152"/>
        <dbReference type="Rhea" id="RHEA-COMP:10282"/>
        <dbReference type="ChEBI" id="CHEBI:17319"/>
        <dbReference type="ChEBI" id="CHEBI:33737"/>
        <dbReference type="ChEBI" id="CHEBI:33738"/>
        <dbReference type="ChEBI" id="CHEBI:57844"/>
        <dbReference type="ChEBI" id="CHEBI:57856"/>
        <dbReference type="ChEBI" id="CHEBI:59789"/>
        <dbReference type="ChEBI" id="CHEBI:74411"/>
        <dbReference type="ChEBI" id="CHEBI:74497"/>
        <dbReference type="EC" id="2.1.1.192"/>
    </reaction>
</comment>
<dbReference type="HAMAP" id="MF_01849">
    <property type="entry name" value="RNA_methyltr_RlmN"/>
    <property type="match status" value="1"/>
</dbReference>
<proteinExistence type="inferred from homology"/>
<dbReference type="InterPro" id="IPR007197">
    <property type="entry name" value="rSAM"/>
</dbReference>
<name>A0A0T5X8D3_9BACT</name>
<comment type="similarity">
    <text evidence="13">Belongs to the radical SAM superfamily. RlmN family.</text>
</comment>
<evidence type="ECO:0000256" key="12">
    <source>
        <dbReference type="ARBA" id="ARBA00023157"/>
    </source>
</evidence>
<dbReference type="Pfam" id="PF21016">
    <property type="entry name" value="RlmN_N"/>
    <property type="match status" value="1"/>
</dbReference>
<evidence type="ECO:0000256" key="13">
    <source>
        <dbReference type="HAMAP-Rule" id="MF_01849"/>
    </source>
</evidence>
<reference evidence="16" key="1">
    <citation type="submission" date="2012-09" db="EMBL/GenBank/DDBJ databases">
        <authorList>
            <person name="Weinstock G."/>
            <person name="Sodergren E."/>
            <person name="Clifton S."/>
            <person name="Fulton L."/>
            <person name="Fulton B."/>
            <person name="Courtney L."/>
            <person name="Fronick C."/>
            <person name="Harrison M."/>
            <person name="Strong C."/>
            <person name="Farmer C."/>
            <person name="Delehaunty K."/>
            <person name="Markovic C."/>
            <person name="Hall O."/>
            <person name="Minx P."/>
            <person name="Tomlinson C."/>
            <person name="Mitreva M."/>
            <person name="Nelson J."/>
            <person name="Hou S."/>
            <person name="Wollam A."/>
            <person name="Pepin K.H."/>
            <person name="Johnson M."/>
            <person name="Bhonagiri V."/>
            <person name="Nash W.E."/>
            <person name="Suruliraj S."/>
            <person name="Warren W."/>
            <person name="Chinwalla A."/>
            <person name="Mardis E.R."/>
            <person name="Wilson R.K."/>
        </authorList>
    </citation>
    <scope>NUCLEOTIDE SEQUENCE [LARGE SCALE GENOMIC DNA]</scope>
    <source>
        <strain evidence="16">OS1</strain>
    </source>
</reference>
<feature type="binding site" evidence="13">
    <location>
        <position position="292"/>
    </location>
    <ligand>
        <name>S-adenosyl-L-methionine</name>
        <dbReference type="ChEBI" id="CHEBI:59789"/>
    </ligand>
</feature>
<evidence type="ECO:0000256" key="4">
    <source>
        <dbReference type="ARBA" id="ARBA00022552"/>
    </source>
</evidence>
<gene>
    <name evidence="13" type="primary">rlmN</name>
    <name evidence="15" type="ORF">HMPREF1705_03045</name>
</gene>
<evidence type="ECO:0000256" key="3">
    <source>
        <dbReference type="ARBA" id="ARBA00022490"/>
    </source>
</evidence>
<dbReference type="PANTHER" id="PTHR30544:SF5">
    <property type="entry name" value="RADICAL SAM CORE DOMAIN-CONTAINING PROTEIN"/>
    <property type="match status" value="1"/>
</dbReference>
<keyword evidence="7 13" id="KW-0949">S-adenosyl-L-methionine</keyword>
<feature type="domain" description="Radical SAM core" evidence="14">
    <location>
        <begin position="100"/>
        <end position="330"/>
    </location>
</feature>
<keyword evidence="11 13" id="KW-0411">Iron-sulfur</keyword>
<dbReference type="GO" id="GO:0019843">
    <property type="term" value="F:rRNA binding"/>
    <property type="evidence" value="ECO:0007669"/>
    <property type="project" value="UniProtKB-UniRule"/>
</dbReference>
<dbReference type="GO" id="GO:0000049">
    <property type="term" value="F:tRNA binding"/>
    <property type="evidence" value="ECO:0007669"/>
    <property type="project" value="UniProtKB-UniRule"/>
</dbReference>
<evidence type="ECO:0000256" key="10">
    <source>
        <dbReference type="ARBA" id="ARBA00023004"/>
    </source>
</evidence>
<dbReference type="SFLD" id="SFLDF00275">
    <property type="entry name" value="adenosine_C2_methyltransferase"/>
    <property type="match status" value="1"/>
</dbReference>
<comment type="function">
    <text evidence="13">Specifically methylates position 2 of adenine 2503 in 23S rRNA and position 2 of adenine 37 in tRNAs.</text>
</comment>
<feature type="active site" description="S-methylcysteine intermediate" evidence="13">
    <location>
        <position position="335"/>
    </location>
</feature>
<dbReference type="PANTHER" id="PTHR30544">
    <property type="entry name" value="23S RRNA METHYLTRANSFERASE"/>
    <property type="match status" value="1"/>
</dbReference>
<comment type="caution">
    <text evidence="15">The sequence shown here is derived from an EMBL/GenBank/DDBJ whole genome shotgun (WGS) entry which is preliminary data.</text>
</comment>
<dbReference type="eggNOG" id="COG0820">
    <property type="taxonomic scope" value="Bacteria"/>
</dbReference>
<dbReference type="FunFam" id="3.20.20.70:FF:000014">
    <property type="entry name" value="Probable dual-specificity RNA methyltransferase RlmN"/>
    <property type="match status" value="1"/>
</dbReference>
<dbReference type="STRING" id="592015.HMPREF1705_03045"/>
<dbReference type="GO" id="GO:0070040">
    <property type="term" value="F:rRNA (adenine(2503)-C2-)-methyltransferase activity"/>
    <property type="evidence" value="ECO:0007669"/>
    <property type="project" value="UniProtKB-UniRule"/>
</dbReference>
<feature type="binding site" evidence="13">
    <location>
        <begin position="216"/>
        <end position="218"/>
    </location>
    <ligand>
        <name>S-adenosyl-L-methionine</name>
        <dbReference type="ChEBI" id="CHEBI:59789"/>
    </ligand>
</feature>
<keyword evidence="8 13" id="KW-0819">tRNA processing</keyword>
<organism evidence="15 16">
    <name type="scientific">Acetomicrobium hydrogeniformans ATCC BAA-1850</name>
    <dbReference type="NCBI Taxonomy" id="592015"/>
    <lineage>
        <taxon>Bacteria</taxon>
        <taxon>Thermotogati</taxon>
        <taxon>Synergistota</taxon>
        <taxon>Synergistia</taxon>
        <taxon>Synergistales</taxon>
        <taxon>Acetomicrobiaceae</taxon>
        <taxon>Acetomicrobium</taxon>
    </lineage>
</organism>
<protein>
    <recommendedName>
        <fullName evidence="13">Probable dual-specificity RNA methyltransferase RlmN</fullName>
        <ecNumber evidence="13">2.1.1.192</ecNumber>
    </recommendedName>
    <alternativeName>
        <fullName evidence="13">23S rRNA (adenine(2503)-C(2))-methyltransferase</fullName>
    </alternativeName>
    <alternativeName>
        <fullName evidence="13">23S rRNA m2A2503 methyltransferase</fullName>
    </alternativeName>
    <alternativeName>
        <fullName evidence="13">Ribosomal RNA large subunit methyltransferase N</fullName>
    </alternativeName>
    <alternativeName>
        <fullName evidence="13">tRNA (adenine(37)-C(2))-methyltransferase</fullName>
    </alternativeName>
    <alternativeName>
        <fullName evidence="13">tRNA m2A37 methyltransferase</fullName>
    </alternativeName>
</protein>
<evidence type="ECO:0000256" key="5">
    <source>
        <dbReference type="ARBA" id="ARBA00022603"/>
    </source>
</evidence>
<dbReference type="InterPro" id="IPR040072">
    <property type="entry name" value="Methyltransferase_A"/>
</dbReference>
<comment type="caution">
    <text evidence="13">Lacks conserved residue(s) required for the propagation of feature annotation.</text>
</comment>
<dbReference type="NCBIfam" id="TIGR00048">
    <property type="entry name" value="rRNA_mod_RlmN"/>
    <property type="match status" value="1"/>
</dbReference>
<dbReference type="AlphaFoldDB" id="A0A0T5X8D3"/>
<keyword evidence="4 13" id="KW-0698">rRNA processing</keyword>
<feature type="binding site" evidence="13">
    <location>
        <position position="121"/>
    </location>
    <ligand>
        <name>[4Fe-4S] cluster</name>
        <dbReference type="ChEBI" id="CHEBI:49883"/>
        <note>4Fe-4S-S-AdoMet</note>
    </ligand>
</feature>
<dbReference type="Proteomes" id="UP000005273">
    <property type="component" value="Unassembled WGS sequence"/>
</dbReference>
<dbReference type="InterPro" id="IPR058240">
    <property type="entry name" value="rSAM_sf"/>
</dbReference>
<dbReference type="GO" id="GO:0051539">
    <property type="term" value="F:4 iron, 4 sulfur cluster binding"/>
    <property type="evidence" value="ECO:0007669"/>
    <property type="project" value="UniProtKB-UniRule"/>
</dbReference>
<dbReference type="InterPro" id="IPR048641">
    <property type="entry name" value="RlmN_N"/>
</dbReference>
<keyword evidence="2 13" id="KW-0004">4Fe-4S</keyword>
<accession>A0A0T5X8D3</accession>
<keyword evidence="9 13" id="KW-0479">Metal-binding</keyword>
<evidence type="ECO:0000313" key="15">
    <source>
        <dbReference type="EMBL" id="KRT34482.1"/>
    </source>
</evidence>
<dbReference type="Gene3D" id="3.20.20.70">
    <property type="entry name" value="Aldolase class I"/>
    <property type="match status" value="1"/>
</dbReference>
<keyword evidence="12 13" id="KW-1015">Disulfide bond</keyword>
<dbReference type="Gene3D" id="1.10.150.530">
    <property type="match status" value="1"/>
</dbReference>
<feature type="binding site" evidence="13">
    <location>
        <begin position="161"/>
        <end position="162"/>
    </location>
    <ligand>
        <name>S-adenosyl-L-methionine</name>
        <dbReference type="ChEBI" id="CHEBI:59789"/>
    </ligand>
</feature>